<sequence>MKRQLKKIVCLALITSMILGQKTLNTTKNVTAKEKKDIKIAIDAGHQARGNFATEPVGPGSSTRKAKVAGGATGVASHVPEYKLTLAVSKKLQKELKARGYKVYMIRTKNNVNISNKKRAQLANKSGADIYIRIHADSSNSRAVTGASGLYPSKANRYVSKLSAKSKKLSSCLLKSYCKKTKIRNRGLVARDDLTGTNWSKIPVSLIEMGFLSNPSEDRKMQKSNFQTKMAKGIADGIDAYFK</sequence>
<dbReference type="SMART" id="SM00646">
    <property type="entry name" value="Ami_3"/>
    <property type="match status" value="1"/>
</dbReference>
<gene>
    <name evidence="3" type="ORF">APZ18_05215</name>
</gene>
<dbReference type="PANTHER" id="PTHR30404:SF0">
    <property type="entry name" value="N-ACETYLMURAMOYL-L-ALANINE AMIDASE AMIC"/>
    <property type="match status" value="1"/>
</dbReference>
<dbReference type="GO" id="GO:0008745">
    <property type="term" value="F:N-acetylmuramoyl-L-alanine amidase activity"/>
    <property type="evidence" value="ECO:0007669"/>
    <property type="project" value="InterPro"/>
</dbReference>
<comment type="caution">
    <text evidence="3">The sequence shown here is derived from an EMBL/GenBank/DDBJ whole genome shotgun (WGS) entry which is preliminary data.</text>
</comment>
<dbReference type="AlphaFoldDB" id="A0AAW3JWJ1"/>
<dbReference type="Gene3D" id="3.40.630.40">
    <property type="entry name" value="Zn-dependent exopeptidases"/>
    <property type="match status" value="1"/>
</dbReference>
<evidence type="ECO:0000256" key="1">
    <source>
        <dbReference type="ARBA" id="ARBA00022801"/>
    </source>
</evidence>
<dbReference type="CDD" id="cd02696">
    <property type="entry name" value="MurNAc-LAA"/>
    <property type="match status" value="1"/>
</dbReference>
<dbReference type="EMBL" id="LLKB01000001">
    <property type="protein sequence ID" value="KQC86574.1"/>
    <property type="molecule type" value="Genomic_DNA"/>
</dbReference>
<dbReference type="Pfam" id="PF01520">
    <property type="entry name" value="Amidase_3"/>
    <property type="match status" value="1"/>
</dbReference>
<dbReference type="RefSeq" id="WP_055942254.1">
    <property type="nucleotide sequence ID" value="NZ_JAQDCV010000001.1"/>
</dbReference>
<dbReference type="InterPro" id="IPR002508">
    <property type="entry name" value="MurNAc-LAA_cat"/>
</dbReference>
<evidence type="ECO:0000259" key="2">
    <source>
        <dbReference type="SMART" id="SM00646"/>
    </source>
</evidence>
<dbReference type="InterPro" id="IPR050695">
    <property type="entry name" value="N-acetylmuramoyl_amidase_3"/>
</dbReference>
<keyword evidence="1" id="KW-0378">Hydrolase</keyword>
<evidence type="ECO:0000313" key="3">
    <source>
        <dbReference type="EMBL" id="KQC86574.1"/>
    </source>
</evidence>
<accession>A0AAW3JWJ1</accession>
<dbReference type="Proteomes" id="UP000050833">
    <property type="component" value="Unassembled WGS sequence"/>
</dbReference>
<proteinExistence type="predicted"/>
<feature type="domain" description="MurNAc-LAA" evidence="2">
    <location>
        <begin position="120"/>
        <end position="239"/>
    </location>
</feature>
<reference evidence="3 4" key="1">
    <citation type="submission" date="2015-10" db="EMBL/GenBank/DDBJ databases">
        <title>Butyribacter intestini gen. nov., sp. nov., a butyric acid-producing bacterium of the family Lachnospiraceae isolated from the human faeces.</title>
        <authorList>
            <person name="Zou Y."/>
            <person name="Xue W."/>
            <person name="Luo G."/>
            <person name="Lv M."/>
        </authorList>
    </citation>
    <scope>NUCLEOTIDE SEQUENCE [LARGE SCALE GENOMIC DNA]</scope>
    <source>
        <strain evidence="3 4">TF01-11</strain>
    </source>
</reference>
<dbReference type="SUPFAM" id="SSF53187">
    <property type="entry name" value="Zn-dependent exopeptidases"/>
    <property type="match status" value="1"/>
</dbReference>
<organism evidence="3 4">
    <name type="scientific">Butyribacter intestini</name>
    <dbReference type="NCBI Taxonomy" id="1703332"/>
    <lineage>
        <taxon>Bacteria</taxon>
        <taxon>Bacillati</taxon>
        <taxon>Bacillota</taxon>
        <taxon>Clostridia</taxon>
        <taxon>Lachnospirales</taxon>
        <taxon>Lachnospiraceae</taxon>
        <taxon>Butyribacter</taxon>
    </lineage>
</organism>
<dbReference type="GO" id="GO:0030288">
    <property type="term" value="C:outer membrane-bounded periplasmic space"/>
    <property type="evidence" value="ECO:0007669"/>
    <property type="project" value="TreeGrafter"/>
</dbReference>
<keyword evidence="4" id="KW-1185">Reference proteome</keyword>
<dbReference type="GO" id="GO:0009253">
    <property type="term" value="P:peptidoglycan catabolic process"/>
    <property type="evidence" value="ECO:0007669"/>
    <property type="project" value="InterPro"/>
</dbReference>
<evidence type="ECO:0000313" key="4">
    <source>
        <dbReference type="Proteomes" id="UP000050833"/>
    </source>
</evidence>
<dbReference type="PANTHER" id="PTHR30404">
    <property type="entry name" value="N-ACETYLMURAMOYL-L-ALANINE AMIDASE"/>
    <property type="match status" value="1"/>
</dbReference>
<protein>
    <submittedName>
        <fullName evidence="3">N-acetylmuramoyl-L-alanine amidase</fullName>
    </submittedName>
</protein>
<name>A0AAW3JWJ1_9FIRM</name>